<dbReference type="InterPro" id="IPR029068">
    <property type="entry name" value="Glyas_Bleomycin-R_OHBP_Dase"/>
</dbReference>
<dbReference type="SUPFAM" id="SSF54593">
    <property type="entry name" value="Glyoxalase/Bleomycin resistance protein/Dihydroxybiphenyl dioxygenase"/>
    <property type="match status" value="1"/>
</dbReference>
<keyword evidence="2" id="KW-0560">Oxidoreductase</keyword>
<dbReference type="PROSITE" id="PS51819">
    <property type="entry name" value="VOC"/>
    <property type="match status" value="1"/>
</dbReference>
<dbReference type="GO" id="GO:0016829">
    <property type="term" value="F:lyase activity"/>
    <property type="evidence" value="ECO:0007669"/>
    <property type="project" value="UniProtKB-KW"/>
</dbReference>
<proteinExistence type="predicted"/>
<dbReference type="OrthoDB" id="1645442at2"/>
<dbReference type="GO" id="GO:0051213">
    <property type="term" value="F:dioxygenase activity"/>
    <property type="evidence" value="ECO:0007669"/>
    <property type="project" value="UniProtKB-KW"/>
</dbReference>
<keyword evidence="2" id="KW-0456">Lyase</keyword>
<dbReference type="InterPro" id="IPR041581">
    <property type="entry name" value="Glyoxalase_6"/>
</dbReference>
<name>A0A542DAS5_9ACTN</name>
<dbReference type="Proteomes" id="UP000316298">
    <property type="component" value="Unassembled WGS sequence"/>
</dbReference>
<dbReference type="PANTHER" id="PTHR35908:SF1">
    <property type="entry name" value="CONSERVED PROTEIN"/>
    <property type="match status" value="1"/>
</dbReference>
<sequence length="125" mass="14086">MSANLAATVLGTPDPPRLADFYRELLGWVEVSREPEWVRLRPPESERPGLSFQLETDHVPPIWPQQPGSQQMQAHLDIAVDDLDREVEHAVSMGASVESYQPQPEGVRVMRDPDGHLFCLFLPGF</sequence>
<feature type="domain" description="VOC" evidence="1">
    <location>
        <begin position="4"/>
        <end position="123"/>
    </location>
</feature>
<gene>
    <name evidence="2" type="ORF">FB475_7128</name>
</gene>
<evidence type="ECO:0000313" key="2">
    <source>
        <dbReference type="EMBL" id="TQJ00135.1"/>
    </source>
</evidence>
<reference evidence="2 3" key="1">
    <citation type="submission" date="2019-06" db="EMBL/GenBank/DDBJ databases">
        <title>Sequencing the genomes of 1000 actinobacteria strains.</title>
        <authorList>
            <person name="Klenk H.-P."/>
        </authorList>
    </citation>
    <scope>NUCLEOTIDE SEQUENCE [LARGE SCALE GENOMIC DNA]</scope>
    <source>
        <strain evidence="2 3">DSM 17305</strain>
    </source>
</reference>
<comment type="caution">
    <text evidence="2">The sequence shown here is derived from an EMBL/GenBank/DDBJ whole genome shotgun (WGS) entry which is preliminary data.</text>
</comment>
<evidence type="ECO:0000313" key="3">
    <source>
        <dbReference type="Proteomes" id="UP000316298"/>
    </source>
</evidence>
<accession>A0A542DAS5</accession>
<dbReference type="RefSeq" id="WP_141862655.1">
    <property type="nucleotide sequence ID" value="NZ_BAAAKA010000015.1"/>
</dbReference>
<dbReference type="AlphaFoldDB" id="A0A542DAS5"/>
<dbReference type="Pfam" id="PF18029">
    <property type="entry name" value="Glyoxalase_6"/>
    <property type="match status" value="1"/>
</dbReference>
<protein>
    <submittedName>
        <fullName evidence="2">Catechol 2,3-dioxygenase-like lactoylglutathione lyase family enzyme</fullName>
    </submittedName>
</protein>
<evidence type="ECO:0000259" key="1">
    <source>
        <dbReference type="PROSITE" id="PS51819"/>
    </source>
</evidence>
<dbReference type="Gene3D" id="3.10.180.10">
    <property type="entry name" value="2,3-Dihydroxybiphenyl 1,2-Dioxygenase, domain 1"/>
    <property type="match status" value="1"/>
</dbReference>
<dbReference type="EMBL" id="VFMM01000004">
    <property type="protein sequence ID" value="TQJ00135.1"/>
    <property type="molecule type" value="Genomic_DNA"/>
</dbReference>
<dbReference type="PANTHER" id="PTHR35908">
    <property type="entry name" value="HYPOTHETICAL FUSION PROTEIN"/>
    <property type="match status" value="1"/>
</dbReference>
<keyword evidence="3" id="KW-1185">Reference proteome</keyword>
<organism evidence="2 3">
    <name type="scientific">Kribbella jejuensis</name>
    <dbReference type="NCBI Taxonomy" id="236068"/>
    <lineage>
        <taxon>Bacteria</taxon>
        <taxon>Bacillati</taxon>
        <taxon>Actinomycetota</taxon>
        <taxon>Actinomycetes</taxon>
        <taxon>Propionibacteriales</taxon>
        <taxon>Kribbellaceae</taxon>
        <taxon>Kribbella</taxon>
    </lineage>
</organism>
<dbReference type="InterPro" id="IPR037523">
    <property type="entry name" value="VOC_core"/>
</dbReference>
<dbReference type="CDD" id="cd06587">
    <property type="entry name" value="VOC"/>
    <property type="match status" value="1"/>
</dbReference>
<keyword evidence="2" id="KW-0223">Dioxygenase</keyword>